<feature type="region of interest" description="Disordered" evidence="1">
    <location>
        <begin position="325"/>
        <end position="363"/>
    </location>
</feature>
<comment type="caution">
    <text evidence="2">The sequence shown here is derived from an EMBL/GenBank/DDBJ whole genome shotgun (WGS) entry which is preliminary data.</text>
</comment>
<feature type="compositionally biased region" description="Basic residues" evidence="1">
    <location>
        <begin position="93"/>
        <end position="105"/>
    </location>
</feature>
<feature type="region of interest" description="Disordered" evidence="1">
    <location>
        <begin position="664"/>
        <end position="706"/>
    </location>
</feature>
<name>A0A6A5FYR6_CAERE</name>
<protein>
    <submittedName>
        <fullName evidence="2">Uncharacterized protein</fullName>
    </submittedName>
</protein>
<dbReference type="RefSeq" id="XP_053579270.1">
    <property type="nucleotide sequence ID" value="XM_053735704.1"/>
</dbReference>
<sequence length="937" mass="104547">MHTNNRRGNRRFQQGPPNAMMRQVHYGFYFNPPVYQQVPGRPLRHPQGTPRYNQGSFENRRRSRRSKPKTSGKRTKRKQRNKQRSPRSQQRTSGKRANRKRRNKQRPPGPGVGRLQNFQQGFSTYRRGEQFDRSRYQINGQLGYPDARQESLQHLQQMNPQQGQGHENKALRSDPNTFNQPVPPQPLTNSTIQERLTSNPSEASDIETHQPKPNLEPDLIENQIVDPNNDGSSERSRSVLVFLENVETQHLAKTRIKNGLQIKSINYVEEGDSQKSIGFVVANGNKIEKKNCVEEHGEKAPEGNEINEPALRLTVGMTMSDSISAEDFGKEREQKKPVSSVNMRDDSHKPNELIVPNNPTSENEDLIAGNEKHTSEVEDSEQIDYRAGNMLNDFVPETDRKEEKPKELVSLGTCSCHKEHEPPSIFTVLTAAPKSDPHSVIQNETGILFDQSKPINKSACPDISINNNNMNTPIIITVVPLISNMNENAVAPIVFGDGEAPCNPPSLPNNNKHKKDEEIPSETSGIQNARPVSLPSMDLGPLSASEVVDETMSSNLPSVEISTRDIISTDSTVVYQKNLEPVLELQTAKNTNDEAAEILRTPITPEIKSTFVISTSTSCNGDKANYGYSELNTEIKPTPLLLLGEEENIVGETDSSRFLNGSQLKEKTNTTTNNIVSPTEEVSEDEPKSKKKKVADFDEEHRDHGNIVAEYASLPTSPKYTETQLGMIASVQPVAYHNGFNETKPNDEASNENTSQETSTPQFQQTKQEKYRELIIEAQSQPPQRGPSTVSEPAPAAASNVMEIIDLRTPPPQSPVHIQCPVEIPIVNLELLKQAQVAVPTKSASVERTFQLAIRNNVTFKNEDILRRAMTSLPASHTDFASLQSFYASWLPPRAAWLNLYPTSGVLGPPRVTAQIVTTREPTPMTFAQGTMKAFEK</sequence>
<feature type="compositionally biased region" description="Basic and acidic residues" evidence="1">
    <location>
        <begin position="694"/>
        <end position="705"/>
    </location>
</feature>
<dbReference type="Proteomes" id="UP000483820">
    <property type="component" value="Chromosome X"/>
</dbReference>
<feature type="compositionally biased region" description="Polar residues" evidence="1">
    <location>
        <begin position="155"/>
        <end position="165"/>
    </location>
</feature>
<evidence type="ECO:0000256" key="1">
    <source>
        <dbReference type="SAM" id="MobiDB-lite"/>
    </source>
</evidence>
<dbReference type="GeneID" id="9822434"/>
<feature type="compositionally biased region" description="Polar residues" evidence="1">
    <location>
        <begin position="664"/>
        <end position="677"/>
    </location>
</feature>
<dbReference type="AlphaFoldDB" id="A0A6A5FYR6"/>
<feature type="region of interest" description="Disordered" evidence="1">
    <location>
        <begin position="501"/>
        <end position="538"/>
    </location>
</feature>
<feature type="compositionally biased region" description="Polar residues" evidence="1">
    <location>
        <begin position="187"/>
        <end position="202"/>
    </location>
</feature>
<feature type="compositionally biased region" description="Polar residues" evidence="1">
    <location>
        <begin position="751"/>
        <end position="766"/>
    </location>
</feature>
<dbReference type="CTD" id="9822434"/>
<proteinExistence type="predicted"/>
<feature type="region of interest" description="Disordered" evidence="1">
    <location>
        <begin position="37"/>
        <end position="118"/>
    </location>
</feature>
<dbReference type="KEGG" id="crq:GCK72_024069"/>
<gene>
    <name evidence="2" type="ORF">GCK72_024069</name>
</gene>
<evidence type="ECO:0000313" key="2">
    <source>
        <dbReference type="EMBL" id="KAF1747604.1"/>
    </source>
</evidence>
<evidence type="ECO:0000313" key="3">
    <source>
        <dbReference type="Proteomes" id="UP000483820"/>
    </source>
</evidence>
<organism evidence="2 3">
    <name type="scientific">Caenorhabditis remanei</name>
    <name type="common">Caenorhabditis vulgaris</name>
    <dbReference type="NCBI Taxonomy" id="31234"/>
    <lineage>
        <taxon>Eukaryota</taxon>
        <taxon>Metazoa</taxon>
        <taxon>Ecdysozoa</taxon>
        <taxon>Nematoda</taxon>
        <taxon>Chromadorea</taxon>
        <taxon>Rhabditida</taxon>
        <taxon>Rhabditina</taxon>
        <taxon>Rhabditomorpha</taxon>
        <taxon>Rhabditoidea</taxon>
        <taxon>Rhabditidae</taxon>
        <taxon>Peloderinae</taxon>
        <taxon>Caenorhabditis</taxon>
    </lineage>
</organism>
<feature type="compositionally biased region" description="Basic and acidic residues" evidence="1">
    <location>
        <begin position="327"/>
        <end position="336"/>
    </location>
</feature>
<feature type="region of interest" description="Disordered" evidence="1">
    <location>
        <begin position="155"/>
        <end position="234"/>
    </location>
</feature>
<feature type="region of interest" description="Disordered" evidence="1">
    <location>
        <begin position="738"/>
        <end position="769"/>
    </location>
</feature>
<feature type="compositionally biased region" description="Basic residues" evidence="1">
    <location>
        <begin position="61"/>
        <end position="85"/>
    </location>
</feature>
<dbReference type="EMBL" id="WUAV01000006">
    <property type="protein sequence ID" value="KAF1747604.1"/>
    <property type="molecule type" value="Genomic_DNA"/>
</dbReference>
<accession>A0A6A5FYR6</accession>
<reference evidence="2 3" key="1">
    <citation type="submission" date="2019-12" db="EMBL/GenBank/DDBJ databases">
        <title>Chromosome-level assembly of the Caenorhabditis remanei genome.</title>
        <authorList>
            <person name="Teterina A.A."/>
            <person name="Willis J.H."/>
            <person name="Phillips P.C."/>
        </authorList>
    </citation>
    <scope>NUCLEOTIDE SEQUENCE [LARGE SCALE GENOMIC DNA]</scope>
    <source>
        <strain evidence="2 3">PX506</strain>
        <tissue evidence="2">Whole organism</tissue>
    </source>
</reference>